<dbReference type="EMBL" id="GBRH01224048">
    <property type="protein sequence ID" value="JAD73847.1"/>
    <property type="molecule type" value="Transcribed_RNA"/>
</dbReference>
<name>A0A0A9CQS1_ARUDO</name>
<protein>
    <submittedName>
        <fullName evidence="1">Uncharacterized protein</fullName>
    </submittedName>
</protein>
<reference evidence="1" key="1">
    <citation type="submission" date="2014-09" db="EMBL/GenBank/DDBJ databases">
        <authorList>
            <person name="Magalhaes I.L.F."/>
            <person name="Oliveira U."/>
            <person name="Santos F.R."/>
            <person name="Vidigal T.H.D.A."/>
            <person name="Brescovit A.D."/>
            <person name="Santos A.J."/>
        </authorList>
    </citation>
    <scope>NUCLEOTIDE SEQUENCE</scope>
    <source>
        <tissue evidence="1">Shoot tissue taken approximately 20 cm above the soil surface</tissue>
    </source>
</reference>
<accession>A0A0A9CQS1</accession>
<proteinExistence type="predicted"/>
<reference evidence="1" key="2">
    <citation type="journal article" date="2015" name="Data Brief">
        <title>Shoot transcriptome of the giant reed, Arundo donax.</title>
        <authorList>
            <person name="Barrero R.A."/>
            <person name="Guerrero F.D."/>
            <person name="Moolhuijzen P."/>
            <person name="Goolsby J.A."/>
            <person name="Tidwell J."/>
            <person name="Bellgard S.E."/>
            <person name="Bellgard M.I."/>
        </authorList>
    </citation>
    <scope>NUCLEOTIDE SEQUENCE</scope>
    <source>
        <tissue evidence="1">Shoot tissue taken approximately 20 cm above the soil surface</tissue>
    </source>
</reference>
<dbReference type="AlphaFoldDB" id="A0A0A9CQS1"/>
<evidence type="ECO:0000313" key="1">
    <source>
        <dbReference type="EMBL" id="JAD73847.1"/>
    </source>
</evidence>
<sequence>MPLSNFLLEKHDICRMLSLDVVVMLVFSTKKTWFSWIEIDTAISCTIS</sequence>
<organism evidence="1">
    <name type="scientific">Arundo donax</name>
    <name type="common">Giant reed</name>
    <name type="synonym">Donax arundinaceus</name>
    <dbReference type="NCBI Taxonomy" id="35708"/>
    <lineage>
        <taxon>Eukaryota</taxon>
        <taxon>Viridiplantae</taxon>
        <taxon>Streptophyta</taxon>
        <taxon>Embryophyta</taxon>
        <taxon>Tracheophyta</taxon>
        <taxon>Spermatophyta</taxon>
        <taxon>Magnoliopsida</taxon>
        <taxon>Liliopsida</taxon>
        <taxon>Poales</taxon>
        <taxon>Poaceae</taxon>
        <taxon>PACMAD clade</taxon>
        <taxon>Arundinoideae</taxon>
        <taxon>Arundineae</taxon>
        <taxon>Arundo</taxon>
    </lineage>
</organism>